<reference evidence="1 2" key="1">
    <citation type="submission" date="2014-04" db="EMBL/GenBank/DDBJ databases">
        <title>Aquimarina sp. 22II-S11-z7 Genome Sequencing.</title>
        <authorList>
            <person name="Lai Q."/>
        </authorList>
    </citation>
    <scope>NUCLEOTIDE SEQUENCE [LARGE SCALE GENOMIC DNA]</scope>
    <source>
        <strain evidence="1 2">22II-S11-z7</strain>
    </source>
</reference>
<evidence type="ECO:0000313" key="1">
    <source>
        <dbReference type="EMBL" id="EZH73791.1"/>
    </source>
</evidence>
<dbReference type="AlphaFoldDB" id="A0A023BUW2"/>
<dbReference type="eggNOG" id="COG3832">
    <property type="taxonomic scope" value="Bacteria"/>
</dbReference>
<protein>
    <recommendedName>
        <fullName evidence="3">ATPase</fullName>
    </recommendedName>
</protein>
<dbReference type="Gene3D" id="3.30.530.20">
    <property type="match status" value="1"/>
</dbReference>
<dbReference type="SUPFAM" id="SSF55961">
    <property type="entry name" value="Bet v1-like"/>
    <property type="match status" value="1"/>
</dbReference>
<evidence type="ECO:0008006" key="3">
    <source>
        <dbReference type="Google" id="ProtNLM"/>
    </source>
</evidence>
<keyword evidence="2" id="KW-1185">Reference proteome</keyword>
<evidence type="ECO:0000313" key="2">
    <source>
        <dbReference type="Proteomes" id="UP000023541"/>
    </source>
</evidence>
<name>A0A023BUW2_9FLAO</name>
<gene>
    <name evidence="1" type="ORF">ATO12_17820</name>
</gene>
<dbReference type="EMBL" id="AQRA01000005">
    <property type="protein sequence ID" value="EZH73791.1"/>
    <property type="molecule type" value="Genomic_DNA"/>
</dbReference>
<dbReference type="InterPro" id="IPR023393">
    <property type="entry name" value="START-like_dom_sf"/>
</dbReference>
<proteinExistence type="predicted"/>
<dbReference type="Proteomes" id="UP000023541">
    <property type="component" value="Unassembled WGS sequence"/>
</dbReference>
<sequence length="145" mass="16644">MNKLQFSIDIKAEKTKIWEALWNDSSYRDWTSVFFEGSYAITDNWKEGSKVLFLSPDQSGIYSIIETHIPNKIMRFKHIGNVVKGKEQPVDDETKAWSGATEIYTLTGETDSITLNVEIDVLDEHLDFMKTTFPKALEKVKDNCS</sequence>
<accession>A0A023BUW2</accession>
<dbReference type="STRING" id="1317122.ATO12_17820"/>
<comment type="caution">
    <text evidence="1">The sequence shown here is derived from an EMBL/GenBank/DDBJ whole genome shotgun (WGS) entry which is preliminary data.</text>
</comment>
<organism evidence="1 2">
    <name type="scientific">Aquimarina atlantica</name>
    <dbReference type="NCBI Taxonomy" id="1317122"/>
    <lineage>
        <taxon>Bacteria</taxon>
        <taxon>Pseudomonadati</taxon>
        <taxon>Bacteroidota</taxon>
        <taxon>Flavobacteriia</taxon>
        <taxon>Flavobacteriales</taxon>
        <taxon>Flavobacteriaceae</taxon>
        <taxon>Aquimarina</taxon>
    </lineage>
</organism>